<protein>
    <recommendedName>
        <fullName evidence="2">RING-type E3 ubiquitin transferase</fullName>
        <ecNumber evidence="2">2.3.2.27</ecNumber>
    </recommendedName>
</protein>
<dbReference type="SMART" id="SM00184">
    <property type="entry name" value="RING"/>
    <property type="match status" value="1"/>
</dbReference>
<dbReference type="Gene3D" id="3.30.40.10">
    <property type="entry name" value="Zinc/RING finger domain, C3HC4 (zinc finger)"/>
    <property type="match status" value="1"/>
</dbReference>
<evidence type="ECO:0000259" key="7">
    <source>
        <dbReference type="PROSITE" id="PS50089"/>
    </source>
</evidence>
<dbReference type="PROSITE" id="PS50089">
    <property type="entry name" value="ZF_RING_2"/>
    <property type="match status" value="1"/>
</dbReference>
<feature type="domain" description="RING-type" evidence="7">
    <location>
        <begin position="168"/>
        <end position="209"/>
    </location>
</feature>
<evidence type="ECO:0000313" key="9">
    <source>
        <dbReference type="Proteomes" id="UP001604277"/>
    </source>
</evidence>
<dbReference type="PANTHER" id="PTHR15710">
    <property type="entry name" value="E3 UBIQUITIN-PROTEIN LIGASE PRAJA"/>
    <property type="match status" value="1"/>
</dbReference>
<dbReference type="GO" id="GO:0008270">
    <property type="term" value="F:zinc ion binding"/>
    <property type="evidence" value="ECO:0007669"/>
    <property type="project" value="UniProtKB-KW"/>
</dbReference>
<dbReference type="PANTHER" id="PTHR15710:SF217">
    <property type="entry name" value="E3 UBIQUITIN-PROTEIN LIGASE RDUF2"/>
    <property type="match status" value="1"/>
</dbReference>
<proteinExistence type="predicted"/>
<evidence type="ECO:0000256" key="3">
    <source>
        <dbReference type="ARBA" id="ARBA00022723"/>
    </source>
</evidence>
<reference evidence="9" key="1">
    <citation type="submission" date="2024-07" db="EMBL/GenBank/DDBJ databases">
        <title>Two chromosome-level genome assemblies of Korean endemic species Abeliophyllum distichum and Forsythia ovata (Oleaceae).</title>
        <authorList>
            <person name="Jang H."/>
        </authorList>
    </citation>
    <scope>NUCLEOTIDE SEQUENCE [LARGE SCALE GENOMIC DNA]</scope>
</reference>
<dbReference type="SUPFAM" id="SSF57850">
    <property type="entry name" value="RING/U-box"/>
    <property type="match status" value="1"/>
</dbReference>
<keyword evidence="9" id="KW-1185">Reference proteome</keyword>
<dbReference type="InterPro" id="IPR013083">
    <property type="entry name" value="Znf_RING/FYVE/PHD"/>
</dbReference>
<evidence type="ECO:0000256" key="6">
    <source>
        <dbReference type="PROSITE-ProRule" id="PRU00175"/>
    </source>
</evidence>
<dbReference type="CDD" id="cd16454">
    <property type="entry name" value="RING-H2_PA-TM-RING"/>
    <property type="match status" value="1"/>
</dbReference>
<gene>
    <name evidence="8" type="ORF">Fot_39562</name>
</gene>
<keyword evidence="3" id="KW-0479">Metal-binding</keyword>
<dbReference type="InterPro" id="IPR001841">
    <property type="entry name" value="Znf_RING"/>
</dbReference>
<keyword evidence="4 6" id="KW-0863">Zinc-finger</keyword>
<evidence type="ECO:0000256" key="2">
    <source>
        <dbReference type="ARBA" id="ARBA00012483"/>
    </source>
</evidence>
<dbReference type="Pfam" id="PF13639">
    <property type="entry name" value="zf-RING_2"/>
    <property type="match status" value="1"/>
</dbReference>
<evidence type="ECO:0000313" key="8">
    <source>
        <dbReference type="EMBL" id="KAL2495805.1"/>
    </source>
</evidence>
<dbReference type="EC" id="2.3.2.27" evidence="2"/>
<comment type="caution">
    <text evidence="8">The sequence shown here is derived from an EMBL/GenBank/DDBJ whole genome shotgun (WGS) entry which is preliminary data.</text>
</comment>
<dbReference type="GO" id="GO:0061630">
    <property type="term" value="F:ubiquitin protein ligase activity"/>
    <property type="evidence" value="ECO:0007669"/>
    <property type="project" value="UniProtKB-EC"/>
</dbReference>
<name>A0ABD1S507_9LAMI</name>
<evidence type="ECO:0000256" key="1">
    <source>
        <dbReference type="ARBA" id="ARBA00000900"/>
    </source>
</evidence>
<evidence type="ECO:0000256" key="5">
    <source>
        <dbReference type="ARBA" id="ARBA00022833"/>
    </source>
</evidence>
<sequence length="226" mass="25976">MELTCSIAVQNSEEPLVHDESISKNDVVVNFHFHKVERLVYYDDDGQIRVITEDPESKISGVACVDFAMPFNELKQFILAELENYDIQCKEFEENIVDELYKYAHVVFEKCRHFSLVVTINQLIEYIVVPSDEGSNDLHMIPASIDAITSLPRKKMNYKIDDGEVETCTICFEEIATESLVAILPCSHIFHDGCISEWLKISHYCPNCRFEMPTTKADDLIVDRIE</sequence>
<dbReference type="Proteomes" id="UP001604277">
    <property type="component" value="Unassembled WGS sequence"/>
</dbReference>
<organism evidence="8 9">
    <name type="scientific">Forsythia ovata</name>
    <dbReference type="NCBI Taxonomy" id="205694"/>
    <lineage>
        <taxon>Eukaryota</taxon>
        <taxon>Viridiplantae</taxon>
        <taxon>Streptophyta</taxon>
        <taxon>Embryophyta</taxon>
        <taxon>Tracheophyta</taxon>
        <taxon>Spermatophyta</taxon>
        <taxon>Magnoliopsida</taxon>
        <taxon>eudicotyledons</taxon>
        <taxon>Gunneridae</taxon>
        <taxon>Pentapetalae</taxon>
        <taxon>asterids</taxon>
        <taxon>lamiids</taxon>
        <taxon>Lamiales</taxon>
        <taxon>Oleaceae</taxon>
        <taxon>Forsythieae</taxon>
        <taxon>Forsythia</taxon>
    </lineage>
</organism>
<dbReference type="EMBL" id="JBFOLJ010000011">
    <property type="protein sequence ID" value="KAL2495805.1"/>
    <property type="molecule type" value="Genomic_DNA"/>
</dbReference>
<accession>A0ABD1S507</accession>
<evidence type="ECO:0000256" key="4">
    <source>
        <dbReference type="ARBA" id="ARBA00022771"/>
    </source>
</evidence>
<comment type="catalytic activity">
    <reaction evidence="1">
        <text>S-ubiquitinyl-[E2 ubiquitin-conjugating enzyme]-L-cysteine + [acceptor protein]-L-lysine = [E2 ubiquitin-conjugating enzyme]-L-cysteine + N(6)-ubiquitinyl-[acceptor protein]-L-lysine.</text>
        <dbReference type="EC" id="2.3.2.27"/>
    </reaction>
</comment>
<keyword evidence="5" id="KW-0862">Zinc</keyword>
<dbReference type="AlphaFoldDB" id="A0ABD1S507"/>